<reference evidence="2 3" key="1">
    <citation type="submission" date="2019-03" db="EMBL/GenBank/DDBJ databases">
        <title>Genomic Encyclopedia of Type Strains, Phase IV (KMG-IV): sequencing the most valuable type-strain genomes for metagenomic binning, comparative biology and taxonomic classification.</title>
        <authorList>
            <person name="Goeker M."/>
        </authorList>
    </citation>
    <scope>NUCLEOTIDE SEQUENCE [LARGE SCALE GENOMIC DNA]</scope>
    <source>
        <strain evidence="2 3">DSM 45765</strain>
    </source>
</reference>
<keyword evidence="3" id="KW-1185">Reference proteome</keyword>
<dbReference type="AlphaFoldDB" id="A0A4R2QXT9"/>
<organism evidence="2 3">
    <name type="scientific">Tamaricihabitans halophyticus</name>
    <dbReference type="NCBI Taxonomy" id="1262583"/>
    <lineage>
        <taxon>Bacteria</taxon>
        <taxon>Bacillati</taxon>
        <taxon>Actinomycetota</taxon>
        <taxon>Actinomycetes</taxon>
        <taxon>Pseudonocardiales</taxon>
        <taxon>Pseudonocardiaceae</taxon>
        <taxon>Tamaricihabitans</taxon>
    </lineage>
</organism>
<protein>
    <submittedName>
        <fullName evidence="2">Uncharacterized protein DUF397</fullName>
    </submittedName>
</protein>
<accession>A0A4R2QXT9</accession>
<feature type="domain" description="DUF397" evidence="1">
    <location>
        <begin position="2"/>
        <end position="52"/>
    </location>
</feature>
<sequence>MQWRKSSYSGSQTECVEIGFSASTIAVRDTKNHAAGTLHFPTATWHAFRTHLQAR</sequence>
<evidence type="ECO:0000313" key="2">
    <source>
        <dbReference type="EMBL" id="TCP53979.1"/>
    </source>
</evidence>
<gene>
    <name evidence="2" type="ORF">EV191_10319</name>
</gene>
<proteinExistence type="predicted"/>
<dbReference type="EMBL" id="SLXQ01000003">
    <property type="protein sequence ID" value="TCP53979.1"/>
    <property type="molecule type" value="Genomic_DNA"/>
</dbReference>
<dbReference type="Proteomes" id="UP000294911">
    <property type="component" value="Unassembled WGS sequence"/>
</dbReference>
<dbReference type="InterPro" id="IPR007278">
    <property type="entry name" value="DUF397"/>
</dbReference>
<evidence type="ECO:0000259" key="1">
    <source>
        <dbReference type="Pfam" id="PF04149"/>
    </source>
</evidence>
<dbReference type="Pfam" id="PF04149">
    <property type="entry name" value="DUF397"/>
    <property type="match status" value="1"/>
</dbReference>
<name>A0A4R2QXT9_9PSEU</name>
<comment type="caution">
    <text evidence="2">The sequence shown here is derived from an EMBL/GenBank/DDBJ whole genome shotgun (WGS) entry which is preliminary data.</text>
</comment>
<evidence type="ECO:0000313" key="3">
    <source>
        <dbReference type="Proteomes" id="UP000294911"/>
    </source>
</evidence>